<dbReference type="Proteomes" id="UP000235388">
    <property type="component" value="Unassembled WGS sequence"/>
</dbReference>
<keyword evidence="3" id="KW-1185">Reference proteome</keyword>
<reference evidence="2 3" key="1">
    <citation type="submission" date="2017-11" db="EMBL/GenBank/DDBJ databases">
        <title>De novo assembly and phasing of dikaryotic genomes from two isolates of Puccinia coronata f. sp. avenae, the causal agent of oat crown rust.</title>
        <authorList>
            <person name="Miller M.E."/>
            <person name="Zhang Y."/>
            <person name="Omidvar V."/>
            <person name="Sperschneider J."/>
            <person name="Schwessinger B."/>
            <person name="Raley C."/>
            <person name="Palmer J.M."/>
            <person name="Garnica D."/>
            <person name="Upadhyaya N."/>
            <person name="Rathjen J."/>
            <person name="Taylor J.M."/>
            <person name="Park R.F."/>
            <person name="Dodds P.N."/>
            <person name="Hirsch C.D."/>
            <person name="Kianian S.F."/>
            <person name="Figueroa M."/>
        </authorList>
    </citation>
    <scope>NUCLEOTIDE SEQUENCE [LARGE SCALE GENOMIC DNA]</scope>
    <source>
        <strain evidence="2">12NC29</strain>
    </source>
</reference>
<sequence length="103" mass="10771">MGAHLRNGKDLSFEQQAAAAAAAARNQQRAKQQHRKQQQNTQLGVFATKAANNAAVEQQHGASQATPQLPSTKGAVPVGSSAPKQLNAAFQPTANGRKDSRSA</sequence>
<feature type="compositionally biased region" description="Low complexity" evidence="1">
    <location>
        <begin position="15"/>
        <end position="30"/>
    </location>
</feature>
<gene>
    <name evidence="2" type="ORF">PCANC_28902</name>
</gene>
<comment type="caution">
    <text evidence="2">The sequence shown here is derived from an EMBL/GenBank/DDBJ whole genome shotgun (WGS) entry which is preliminary data.</text>
</comment>
<name>A0A2N5RVX1_9BASI</name>
<dbReference type="AlphaFoldDB" id="A0A2N5RVX1"/>
<dbReference type="EMBL" id="PGCJ01001493">
    <property type="protein sequence ID" value="PLW05120.1"/>
    <property type="molecule type" value="Genomic_DNA"/>
</dbReference>
<feature type="region of interest" description="Disordered" evidence="1">
    <location>
        <begin position="1"/>
        <end position="103"/>
    </location>
</feature>
<evidence type="ECO:0000313" key="3">
    <source>
        <dbReference type="Proteomes" id="UP000235388"/>
    </source>
</evidence>
<accession>A0A2N5RVX1</accession>
<evidence type="ECO:0000256" key="1">
    <source>
        <dbReference type="SAM" id="MobiDB-lite"/>
    </source>
</evidence>
<feature type="compositionally biased region" description="Polar residues" evidence="1">
    <location>
        <begin position="82"/>
        <end position="94"/>
    </location>
</feature>
<organism evidence="2 3">
    <name type="scientific">Puccinia coronata f. sp. avenae</name>
    <dbReference type="NCBI Taxonomy" id="200324"/>
    <lineage>
        <taxon>Eukaryota</taxon>
        <taxon>Fungi</taxon>
        <taxon>Dikarya</taxon>
        <taxon>Basidiomycota</taxon>
        <taxon>Pucciniomycotina</taxon>
        <taxon>Pucciniomycetes</taxon>
        <taxon>Pucciniales</taxon>
        <taxon>Pucciniaceae</taxon>
        <taxon>Puccinia</taxon>
    </lineage>
</organism>
<feature type="compositionally biased region" description="Polar residues" evidence="1">
    <location>
        <begin position="60"/>
        <end position="71"/>
    </location>
</feature>
<evidence type="ECO:0000313" key="2">
    <source>
        <dbReference type="EMBL" id="PLW05120.1"/>
    </source>
</evidence>
<protein>
    <submittedName>
        <fullName evidence="2">Uncharacterized protein</fullName>
    </submittedName>
</protein>
<proteinExistence type="predicted"/>